<dbReference type="Proteomes" id="UP000189670">
    <property type="component" value="Unassembled WGS sequence"/>
</dbReference>
<evidence type="ECO:0000259" key="3">
    <source>
        <dbReference type="PROSITE" id="PS50853"/>
    </source>
</evidence>
<dbReference type="SUPFAM" id="SSF50985">
    <property type="entry name" value="RCC1/BLIP-II"/>
    <property type="match status" value="2"/>
</dbReference>
<reference evidence="5" key="1">
    <citation type="submission" date="2012-11" db="EMBL/GenBank/DDBJ databases">
        <authorList>
            <person name="Lucero-Rivera Y.E."/>
            <person name="Tovar-Ramirez D."/>
        </authorList>
    </citation>
    <scope>NUCLEOTIDE SEQUENCE [LARGE SCALE GENOMIC DNA]</scope>
    <source>
        <strain evidence="5">Araruama</strain>
    </source>
</reference>
<dbReference type="Gene3D" id="2.60.40.10">
    <property type="entry name" value="Immunoglobulins"/>
    <property type="match status" value="1"/>
</dbReference>
<dbReference type="InterPro" id="IPR051709">
    <property type="entry name" value="Ub-ligase/GTPase-reg"/>
</dbReference>
<dbReference type="SUPFAM" id="SSF52058">
    <property type="entry name" value="L domain-like"/>
    <property type="match status" value="1"/>
</dbReference>
<dbReference type="Gene3D" id="2.60.40.60">
    <property type="entry name" value="Cadherins"/>
    <property type="match status" value="1"/>
</dbReference>
<dbReference type="GO" id="GO:0007156">
    <property type="term" value="P:homophilic cell adhesion via plasma membrane adhesion molecules"/>
    <property type="evidence" value="ECO:0007669"/>
    <property type="project" value="InterPro"/>
</dbReference>
<evidence type="ECO:0000313" key="5">
    <source>
        <dbReference type="Proteomes" id="UP000189670"/>
    </source>
</evidence>
<keyword evidence="1" id="KW-0677">Repeat</keyword>
<dbReference type="InterPro" id="IPR003961">
    <property type="entry name" value="FN3_dom"/>
</dbReference>
<dbReference type="PROSITE" id="PS00626">
    <property type="entry name" value="RCC1_2"/>
    <property type="match status" value="2"/>
</dbReference>
<evidence type="ECO:0000256" key="1">
    <source>
        <dbReference type="ARBA" id="ARBA00022737"/>
    </source>
</evidence>
<dbReference type="PROSITE" id="PS50853">
    <property type="entry name" value="FN3"/>
    <property type="match status" value="1"/>
</dbReference>
<dbReference type="InterPro" id="IPR058923">
    <property type="entry name" value="RCC1-like_dom"/>
</dbReference>
<dbReference type="PANTHER" id="PTHR45622:SF58">
    <property type="entry name" value="REGULATOR OF CHROMOSOME CONDENSATION DOMAIN-CONTAINING PROTEIN"/>
    <property type="match status" value="1"/>
</dbReference>
<dbReference type="EMBL" id="ATBP01000231">
    <property type="protein sequence ID" value="ETR71714.1"/>
    <property type="molecule type" value="Genomic_DNA"/>
</dbReference>
<protein>
    <recommendedName>
        <fullName evidence="6">Cadherin domain-containing protein</fullName>
    </recommendedName>
</protein>
<dbReference type="InterPro" id="IPR032675">
    <property type="entry name" value="LRR_dom_sf"/>
</dbReference>
<dbReference type="PANTHER" id="PTHR45622">
    <property type="entry name" value="UBIQUITIN-PROTEIN LIGASE E3A-RELATED"/>
    <property type="match status" value="1"/>
</dbReference>
<feature type="domain" description="Cadherin" evidence="2">
    <location>
        <begin position="14"/>
        <end position="112"/>
    </location>
</feature>
<sequence>MLTILVIDGNDDRMVFDQTFSVQENSPQNTLVGTINVEAPPGTRQFTLTSGNINNAFTLHPVTGELTVNNPSELNYENRNTYTLTTISTINGRAFTPTLTIHIKDANDPPAISHIPDQRTDENITSSAIPFQIYDPESDPDNLTLSAHSSNSALVPENQIVFGGSGENRFVTITPGNNQSGIVMITLTVRDQIISSSISFTLVVNDAPDITDIGDITIAEDQSTGFIPFEIFDSESDYSELTIVVFSSDQNLVTDQNIQVNCSHIGCTLSIMPNPDQSGTALITIRVSDGHIASEDSFLLTVEPANDPPLIEIGLEAGTPVIAAGAYHSLASSRNTVMAWGKNDMGQLGTGTSGVDNGKPYPNSVNGLENIVDLAAGENFSLALSDNGTVWSWGDNSYGQLGIGSDSSKIDSPQRVLLLTDIMDIDAGYAHALALQENGTVWSWGNNSKGQLGNGKTGQDTSENKPVLIPTLDNCVAIAAGYGHSVALKNDGTVWTWGFNASGQLGDRSETDKTQPVIVPGLANIIAIAAGDYHTVALKSDGTVWAWGDNPFGQLGDGSTIMKNCPVRVLDIFNVTGIAAGYVHTLAIRNDGTVWAWGSNVYGQLGDNSDLEMQARPVKADIFPHVIDVKAGHYHSLVLKSDGSVWSFGGNGFGQLGDNTLQGNALPLYVNGPDNIGKLDIGIPLTIDEDNQTDPILFSITDEETPSADLVVSVTSSNSRLINNSGIIIEGSGKNQSLIIQPFNNQYGRTTITIKVSDGLSFSTESFTLWVNEINDAPMISDIGYQAIDEDTSSPHIPFSISDIETPADQLLVSATSSNTELIPNASIQISGSGQARTVLLTPSKDMYGIATITIDVSDGVFVVSDTFTVRVKNVNDVPVISQISDKVTDEDTPSQSIEFVISDLETPVADLIVSANSSDPSKISLITFDGDREYRSLSILPGQDQFGTVQITIEVSDGELSAHESFALYISPVDDAPIISSIPDQEFTENMSISIPFSVTDTETPANDLIFAAISSDTSIVSNDNITIGGSDNARTINIEPTEDQSGTTDITIAVSDGNNTEFVTFSLTLTPELDWNIVENINITFDLKDIWGRAADDIFAVGNGGIIYHYNGISWSKRVTVFNDDFNAVWGNDDMVYVVGNNGVILQYNGYSWEKMFTSNSEHLNGIWGNGRSVFAVGSYGTILKYNGINWAEINSGTTTTLLDIWGNENKMYAVGNGGMVLQYDGYEWRAMSKITAYSLRKIWGSSENNVFAVGDGGTIIHFNGTEWVEQERGNFSSFKGIWGLSSDKVFAAGLQGTIVSYNGNMWSETVSGVSNTLIGIWGESIKDIYVVGENGTILKYVTDQTMIEERNALMSLYNSTNGDHWTDKTKWNGDKGTECSWYGVTCSDNHITHINLNNNQLTGQLPPQIYGLGWLKELHLSSNKLNGAIPEEVSQLTHLELLDLSHNDFSGELPTALFNIESLHSLYLSRNHFSGHIPDNIGNLSNLLYMDLSSNKLAGDIPSDILNLIQLYTDQSDIRYNALYANNSDVTNFLNDLWSSYEWQQYQTIAPSNIRPDWIETDRIQIIWDTIPDIADGGYELWYSTSENGPYTLATTTKSILDYTGNVHRLDSDTLYYFKMRTFTLSHTDNQNRVESDFSPLLSARTEKVNNPQVITSIVNIDCLEDQVAGPIPVTISDAEGGFYTVAVQTSDLLSVAENFLTICEDNNCQAMSDLGLTLSVQAQKNISTVCQTPAKCLW</sequence>
<feature type="domain" description="Fibronectin type-III" evidence="3">
    <location>
        <begin position="1553"/>
        <end position="1652"/>
    </location>
</feature>
<dbReference type="PROSITE" id="PS50012">
    <property type="entry name" value="RCC1_3"/>
    <property type="match status" value="6"/>
</dbReference>
<dbReference type="InterPro" id="IPR000408">
    <property type="entry name" value="Reg_chr_condens"/>
</dbReference>
<evidence type="ECO:0008006" key="6">
    <source>
        <dbReference type="Google" id="ProtNLM"/>
    </source>
</evidence>
<dbReference type="InterPro" id="IPR013783">
    <property type="entry name" value="Ig-like_fold"/>
</dbReference>
<dbReference type="Pfam" id="PF13540">
    <property type="entry name" value="RCC1_2"/>
    <property type="match status" value="2"/>
</dbReference>
<dbReference type="GO" id="GO:0005509">
    <property type="term" value="F:calcium ion binding"/>
    <property type="evidence" value="ECO:0007669"/>
    <property type="project" value="InterPro"/>
</dbReference>
<dbReference type="InterPro" id="IPR006644">
    <property type="entry name" value="Cadg"/>
</dbReference>
<dbReference type="Gene3D" id="2.130.10.30">
    <property type="entry name" value="Regulator of chromosome condensation 1/beta-lactamase-inhibitor protein II"/>
    <property type="match status" value="2"/>
</dbReference>
<evidence type="ECO:0000313" key="4">
    <source>
        <dbReference type="EMBL" id="ETR71714.1"/>
    </source>
</evidence>
<proteinExistence type="predicted"/>
<comment type="caution">
    <text evidence="4">The sequence shown here is derived from an EMBL/GenBank/DDBJ whole genome shotgun (WGS) entry which is preliminary data.</text>
</comment>
<dbReference type="InterPro" id="IPR009091">
    <property type="entry name" value="RCC1/BLIP-II"/>
</dbReference>
<dbReference type="SUPFAM" id="SSF49313">
    <property type="entry name" value="Cadherin-like"/>
    <property type="match status" value="1"/>
</dbReference>
<dbReference type="InterPro" id="IPR015919">
    <property type="entry name" value="Cadherin-like_sf"/>
</dbReference>
<dbReference type="InterPro" id="IPR002126">
    <property type="entry name" value="Cadherin-like_dom"/>
</dbReference>
<dbReference type="Pfam" id="PF13855">
    <property type="entry name" value="LRR_8"/>
    <property type="match status" value="1"/>
</dbReference>
<accession>A0A1V1PAB0</accession>
<dbReference type="InterPro" id="IPR001611">
    <property type="entry name" value="Leu-rich_rpt"/>
</dbReference>
<dbReference type="FunFam" id="3.80.10.10:FF:000363">
    <property type="entry name" value="Leucine-rich repeat family protein"/>
    <property type="match status" value="1"/>
</dbReference>
<dbReference type="SMART" id="SM00736">
    <property type="entry name" value="CADG"/>
    <property type="match status" value="2"/>
</dbReference>
<dbReference type="Pfam" id="PF00028">
    <property type="entry name" value="Cadherin"/>
    <property type="match status" value="1"/>
</dbReference>
<dbReference type="InterPro" id="IPR013210">
    <property type="entry name" value="LRR_N_plant-typ"/>
</dbReference>
<gene>
    <name evidence="4" type="ORF">OMM_02282</name>
</gene>
<organism evidence="4 5">
    <name type="scientific">Candidatus Magnetoglobus multicellularis str. Araruama</name>
    <dbReference type="NCBI Taxonomy" id="890399"/>
    <lineage>
        <taxon>Bacteria</taxon>
        <taxon>Pseudomonadati</taxon>
        <taxon>Thermodesulfobacteriota</taxon>
        <taxon>Desulfobacteria</taxon>
        <taxon>Desulfobacterales</taxon>
        <taxon>Desulfobacteraceae</taxon>
        <taxon>Candidatus Magnetoglobus</taxon>
    </lineage>
</organism>
<dbReference type="Pfam" id="PF25390">
    <property type="entry name" value="WD40_RLD"/>
    <property type="match status" value="1"/>
</dbReference>
<dbReference type="PRINTS" id="PR00633">
    <property type="entry name" value="RCCNDNSATION"/>
</dbReference>
<name>A0A1V1PAB0_9BACT</name>
<evidence type="ECO:0000259" key="2">
    <source>
        <dbReference type="PROSITE" id="PS50268"/>
    </source>
</evidence>
<dbReference type="Gene3D" id="3.80.10.10">
    <property type="entry name" value="Ribonuclease Inhibitor"/>
    <property type="match status" value="1"/>
</dbReference>
<dbReference type="CDD" id="cd11304">
    <property type="entry name" value="Cadherin_repeat"/>
    <property type="match status" value="1"/>
</dbReference>
<dbReference type="InterPro" id="IPR036116">
    <property type="entry name" value="FN3_sf"/>
</dbReference>
<dbReference type="Pfam" id="PF00560">
    <property type="entry name" value="LRR_1"/>
    <property type="match status" value="2"/>
</dbReference>
<dbReference type="PROSITE" id="PS50268">
    <property type="entry name" value="CADHERIN_2"/>
    <property type="match status" value="1"/>
</dbReference>
<dbReference type="GO" id="GO:0016020">
    <property type="term" value="C:membrane"/>
    <property type="evidence" value="ECO:0007669"/>
    <property type="project" value="InterPro"/>
</dbReference>
<dbReference type="SUPFAM" id="SSF49265">
    <property type="entry name" value="Fibronectin type III"/>
    <property type="match status" value="1"/>
</dbReference>
<dbReference type="Pfam" id="PF08263">
    <property type="entry name" value="LRRNT_2"/>
    <property type="match status" value="1"/>
</dbReference>